<dbReference type="Pfam" id="PF17148">
    <property type="entry name" value="DUF5117"/>
    <property type="match status" value="1"/>
</dbReference>
<feature type="chain" id="PRO_5020675972" evidence="2">
    <location>
        <begin position="21"/>
        <end position="875"/>
    </location>
</feature>
<feature type="domain" description="DUF5117" evidence="4">
    <location>
        <begin position="106"/>
        <end position="295"/>
    </location>
</feature>
<evidence type="ECO:0000256" key="2">
    <source>
        <dbReference type="SAM" id="SignalP"/>
    </source>
</evidence>
<evidence type="ECO:0000256" key="1">
    <source>
        <dbReference type="SAM" id="MobiDB-lite"/>
    </source>
</evidence>
<dbReference type="EMBL" id="SJSL01000001">
    <property type="protein sequence ID" value="TCD03686.1"/>
    <property type="molecule type" value="Genomic_DNA"/>
</dbReference>
<protein>
    <submittedName>
        <fullName evidence="5">DUF5117 domain-containing protein</fullName>
    </submittedName>
</protein>
<dbReference type="SUPFAM" id="SSF55486">
    <property type="entry name" value="Metalloproteases ('zincins'), catalytic domain"/>
    <property type="match status" value="1"/>
</dbReference>
<dbReference type="GO" id="GO:0008237">
    <property type="term" value="F:metallopeptidase activity"/>
    <property type="evidence" value="ECO:0007669"/>
    <property type="project" value="InterPro"/>
</dbReference>
<dbReference type="Pfam" id="PF16313">
    <property type="entry name" value="DUF4953"/>
    <property type="match status" value="1"/>
</dbReference>
<dbReference type="PANTHER" id="PTHR38478">
    <property type="entry name" value="PEPTIDASE M1A AND M12B"/>
    <property type="match status" value="1"/>
</dbReference>
<name>A0A4R0NS06_9SPHI</name>
<dbReference type="RefSeq" id="WP_131594531.1">
    <property type="nucleotide sequence ID" value="NZ_SJSL01000001.1"/>
</dbReference>
<sequence length="875" mass="97543">MKKTLLLLPLVVLLSMGVSAQDKKKALATADSLKKVLAPPAKVGIAEKIKSSKKIDGLFTLYKDTVTGSLQLYIKKGQLDKDYIYQSFSMGGPTTLYLNQNMIRNTMLFYVKKRNDKIEFLQKNTSFYYDKNNPVSKAANVDVSDAVFYSDKFSAEDKDGYLVSVDGLFIGDKLDPIKPVYPPTMPPGAVFNLGNLNTSKSNYTKVRSFPHNTDVVVDLAYDNPVPMNTGGKDITDARYVRIKMQHSFLEVPKNDFRPRRDDPRVGYFGAEVDDLTSISSTPYKDFISRWYLKKKDPNAKLSEPVAPIVFWIENTTPFEYREIIKEAGEKWNEAFEKAGFKNAVVMKIQPDTATWDPADISYNVIRWVSSAYPSYGAIGPSFFNPLTGQILGADITVEWRSGAGTPVLDDLFNAGKASLQLPWENPAAAIAADQQHNNGFSKSHMASCNLAHELGMQYQTGITAIEALDADAPEAVRADQVREMHKQFLYYLIMHEMGHTLGLNHNMKASQMLSPKEMNDVSITHKIGLQGSVMDYPAINVSSDRSKQGDYYTTKAGPYDWWAIEYGYTPFTESEEEAGLNKILSRSTDPQLAFGNDADDMRSPGGGIDPRVNINDHTNDMVTYGEDRFKLINTMMPKLKERFSKPNQSYQELRVRYGQLNGQRNSMAAALSRFIGGVYVDRSFVGQDTKTTPFTPVPVAYQKKALDLLGKYVFAPDAFDSDTELFPYLQIQRRGFNFFGNNEDIKPLNSFMSMQLSTLAQILHPNTLNRISNSGLYGNKYSVASVMSDLSEDIFEADLKSNVNAFRQNLQTEFIKATIAIVGAPAGYDNPSKAAALATLIKVKEQLAGASGGDEQTKAHRVNLIFLIDKALSVN</sequence>
<organism evidence="5 6">
    <name type="scientific">Pedobacter psychroterrae</name>
    <dbReference type="NCBI Taxonomy" id="2530453"/>
    <lineage>
        <taxon>Bacteria</taxon>
        <taxon>Pseudomonadati</taxon>
        <taxon>Bacteroidota</taxon>
        <taxon>Sphingobacteriia</taxon>
        <taxon>Sphingobacteriales</taxon>
        <taxon>Sphingobacteriaceae</taxon>
        <taxon>Pedobacter</taxon>
    </lineage>
</organism>
<keyword evidence="2" id="KW-0732">Signal</keyword>
<dbReference type="CDD" id="cd04276">
    <property type="entry name" value="ZnMc_MMP_like_2"/>
    <property type="match status" value="1"/>
</dbReference>
<dbReference type="InterPro" id="IPR032534">
    <property type="entry name" value="EcxA_zinc-bd"/>
</dbReference>
<evidence type="ECO:0000313" key="5">
    <source>
        <dbReference type="EMBL" id="TCD03686.1"/>
    </source>
</evidence>
<feature type="signal peptide" evidence="2">
    <location>
        <begin position="1"/>
        <end position="20"/>
    </location>
</feature>
<feature type="domain" description="EcxA zinc-binding" evidence="3">
    <location>
        <begin position="480"/>
        <end position="799"/>
    </location>
</feature>
<gene>
    <name evidence="5" type="ORF">EZ437_06960</name>
</gene>
<feature type="region of interest" description="Disordered" evidence="1">
    <location>
        <begin position="593"/>
        <end position="614"/>
    </location>
</feature>
<dbReference type="InterPro" id="IPR034032">
    <property type="entry name" value="Zn_MMP-like_bac"/>
</dbReference>
<dbReference type="PANTHER" id="PTHR38478:SF1">
    <property type="entry name" value="ZINC DEPENDENT METALLOPROTEASE DOMAIN LIPOPROTEIN"/>
    <property type="match status" value="1"/>
</dbReference>
<keyword evidence="6" id="KW-1185">Reference proteome</keyword>
<accession>A0A4R0NS06</accession>
<comment type="caution">
    <text evidence="5">The sequence shown here is derived from an EMBL/GenBank/DDBJ whole genome shotgun (WGS) entry which is preliminary data.</text>
</comment>
<evidence type="ECO:0000259" key="4">
    <source>
        <dbReference type="Pfam" id="PF17148"/>
    </source>
</evidence>
<proteinExistence type="predicted"/>
<dbReference type="InterPro" id="IPR024079">
    <property type="entry name" value="MetalloPept_cat_dom_sf"/>
</dbReference>
<dbReference type="AlphaFoldDB" id="A0A4R0NS06"/>
<reference evidence="5 6" key="1">
    <citation type="submission" date="2019-02" db="EMBL/GenBank/DDBJ databases">
        <title>Pedobacter sp. RP-1-14 sp. nov., isolated from Arctic soil.</title>
        <authorList>
            <person name="Dahal R.H."/>
        </authorList>
    </citation>
    <scope>NUCLEOTIDE SEQUENCE [LARGE SCALE GENOMIC DNA]</scope>
    <source>
        <strain evidence="5 6">RP-1-14</strain>
    </source>
</reference>
<dbReference type="Proteomes" id="UP000293347">
    <property type="component" value="Unassembled WGS sequence"/>
</dbReference>
<dbReference type="InterPro" id="IPR033413">
    <property type="entry name" value="DUF5117"/>
</dbReference>
<evidence type="ECO:0000313" key="6">
    <source>
        <dbReference type="Proteomes" id="UP000293347"/>
    </source>
</evidence>
<dbReference type="Gene3D" id="3.40.390.10">
    <property type="entry name" value="Collagenase (Catalytic Domain)"/>
    <property type="match status" value="1"/>
</dbReference>
<dbReference type="OrthoDB" id="9776599at2"/>
<evidence type="ECO:0000259" key="3">
    <source>
        <dbReference type="Pfam" id="PF16313"/>
    </source>
</evidence>